<dbReference type="Pfam" id="PF00535">
    <property type="entry name" value="Glycos_transf_2"/>
    <property type="match status" value="1"/>
</dbReference>
<evidence type="ECO:0000259" key="1">
    <source>
        <dbReference type="Pfam" id="PF00535"/>
    </source>
</evidence>
<dbReference type="EMBL" id="JBHUJC010000041">
    <property type="protein sequence ID" value="MFD2277299.1"/>
    <property type="molecule type" value="Genomic_DNA"/>
</dbReference>
<dbReference type="InterPro" id="IPR029044">
    <property type="entry name" value="Nucleotide-diphossugar_trans"/>
</dbReference>
<dbReference type="InterPro" id="IPR001173">
    <property type="entry name" value="Glyco_trans_2-like"/>
</dbReference>
<sequence length="271" mass="30425">MKTSVIISTYNHPKWLQKTLWGYANQSYSNFEIIIADDGSDERTKTVIDQAKHELKQPIKHVWHEDNGFQKSAILNKATIASSGEYLIFTDGDCVPRQDFIATHLAHAQQGHILSGGYCKLPMQLSKDITRDDILSGRAFDANWLAQHGLKSFSSKLKLSLPPSCRKIADILTPTKATWNGCNASTFRENILAVNGHNEKMQYGGQDREMGERLLNLGLKPIQLRHRAILIHLDHSRAYRTKESIDKNLAIRAATKESGIIETPHGIQQAS</sequence>
<accession>A0ABW5E4E9</accession>
<dbReference type="Gene3D" id="3.90.550.10">
    <property type="entry name" value="Spore Coat Polysaccharide Biosynthesis Protein SpsA, Chain A"/>
    <property type="match status" value="1"/>
</dbReference>
<dbReference type="Proteomes" id="UP001597297">
    <property type="component" value="Unassembled WGS sequence"/>
</dbReference>
<comment type="caution">
    <text evidence="2">The sequence shown here is derived from an EMBL/GenBank/DDBJ whole genome shotgun (WGS) entry which is preliminary data.</text>
</comment>
<gene>
    <name evidence="2" type="ORF">ACFSQZ_12530</name>
</gene>
<protein>
    <submittedName>
        <fullName evidence="2">Glycosyltransferase family 2 protein</fullName>
    </submittedName>
</protein>
<reference evidence="3" key="1">
    <citation type="journal article" date="2019" name="Int. J. Syst. Evol. Microbiol.">
        <title>The Global Catalogue of Microorganisms (GCM) 10K type strain sequencing project: providing services to taxonomists for standard genome sequencing and annotation.</title>
        <authorList>
            <consortium name="The Broad Institute Genomics Platform"/>
            <consortium name="The Broad Institute Genome Sequencing Center for Infectious Disease"/>
            <person name="Wu L."/>
            <person name="Ma J."/>
        </authorList>
    </citation>
    <scope>NUCLEOTIDE SEQUENCE [LARGE SCALE GENOMIC DNA]</scope>
    <source>
        <strain evidence="3">JCM 16545</strain>
    </source>
</reference>
<dbReference type="SUPFAM" id="SSF53448">
    <property type="entry name" value="Nucleotide-diphospho-sugar transferases"/>
    <property type="match status" value="1"/>
</dbReference>
<dbReference type="InterPro" id="IPR050834">
    <property type="entry name" value="Glycosyltransf_2"/>
</dbReference>
<evidence type="ECO:0000313" key="2">
    <source>
        <dbReference type="EMBL" id="MFD2277299.1"/>
    </source>
</evidence>
<organism evidence="2 3">
    <name type="scientific">Rubritalea spongiae</name>
    <dbReference type="NCBI Taxonomy" id="430797"/>
    <lineage>
        <taxon>Bacteria</taxon>
        <taxon>Pseudomonadati</taxon>
        <taxon>Verrucomicrobiota</taxon>
        <taxon>Verrucomicrobiia</taxon>
        <taxon>Verrucomicrobiales</taxon>
        <taxon>Rubritaleaceae</taxon>
        <taxon>Rubritalea</taxon>
    </lineage>
</organism>
<dbReference type="RefSeq" id="WP_377136964.1">
    <property type="nucleotide sequence ID" value="NZ_JBHUJC010000041.1"/>
</dbReference>
<dbReference type="PANTHER" id="PTHR43685:SF3">
    <property type="entry name" value="SLR2126 PROTEIN"/>
    <property type="match status" value="1"/>
</dbReference>
<keyword evidence="3" id="KW-1185">Reference proteome</keyword>
<evidence type="ECO:0000313" key="3">
    <source>
        <dbReference type="Proteomes" id="UP001597297"/>
    </source>
</evidence>
<dbReference type="PANTHER" id="PTHR43685">
    <property type="entry name" value="GLYCOSYLTRANSFERASE"/>
    <property type="match status" value="1"/>
</dbReference>
<proteinExistence type="predicted"/>
<dbReference type="CDD" id="cd06420">
    <property type="entry name" value="GT2_Chondriotin_Pol_N"/>
    <property type="match status" value="1"/>
</dbReference>
<name>A0ABW5E4E9_9BACT</name>
<feature type="domain" description="Glycosyltransferase 2-like" evidence="1">
    <location>
        <begin position="4"/>
        <end position="112"/>
    </location>
</feature>